<dbReference type="AlphaFoldDB" id="A0A3S5FCK1"/>
<feature type="compositionally biased region" description="Polar residues" evidence="1">
    <location>
        <begin position="30"/>
        <end position="40"/>
    </location>
</feature>
<evidence type="ECO:0000313" key="2">
    <source>
        <dbReference type="EMBL" id="VEL13079.1"/>
    </source>
</evidence>
<organism evidence="2 3">
    <name type="scientific">Protopolystoma xenopodis</name>
    <dbReference type="NCBI Taxonomy" id="117903"/>
    <lineage>
        <taxon>Eukaryota</taxon>
        <taxon>Metazoa</taxon>
        <taxon>Spiralia</taxon>
        <taxon>Lophotrochozoa</taxon>
        <taxon>Platyhelminthes</taxon>
        <taxon>Monogenea</taxon>
        <taxon>Polyopisthocotylea</taxon>
        <taxon>Polystomatidea</taxon>
        <taxon>Polystomatidae</taxon>
        <taxon>Protopolystoma</taxon>
    </lineage>
</organism>
<name>A0A3S5FCK1_9PLAT</name>
<accession>A0A3S5FCK1</accession>
<dbReference type="Proteomes" id="UP000784294">
    <property type="component" value="Unassembled WGS sequence"/>
</dbReference>
<evidence type="ECO:0000313" key="3">
    <source>
        <dbReference type="Proteomes" id="UP000784294"/>
    </source>
</evidence>
<evidence type="ECO:0000256" key="1">
    <source>
        <dbReference type="SAM" id="MobiDB-lite"/>
    </source>
</evidence>
<sequence length="60" mass="6193">MRHKVAAACLDSGPEGGLQPPDGGRDGLPTETTCHGDTPRNWSFSADMLGAGRGLVTLVD</sequence>
<keyword evidence="3" id="KW-1185">Reference proteome</keyword>
<feature type="region of interest" description="Disordered" evidence="1">
    <location>
        <begin position="1"/>
        <end position="40"/>
    </location>
</feature>
<gene>
    <name evidence="2" type="ORF">PXEA_LOCUS6519</name>
</gene>
<reference evidence="2" key="1">
    <citation type="submission" date="2018-11" db="EMBL/GenBank/DDBJ databases">
        <authorList>
            <consortium name="Pathogen Informatics"/>
        </authorList>
    </citation>
    <scope>NUCLEOTIDE SEQUENCE</scope>
</reference>
<comment type="caution">
    <text evidence="2">The sequence shown here is derived from an EMBL/GenBank/DDBJ whole genome shotgun (WGS) entry which is preliminary data.</text>
</comment>
<proteinExistence type="predicted"/>
<dbReference type="EMBL" id="CAAALY010016733">
    <property type="protein sequence ID" value="VEL13079.1"/>
    <property type="molecule type" value="Genomic_DNA"/>
</dbReference>
<protein>
    <submittedName>
        <fullName evidence="2">Uncharacterized protein</fullName>
    </submittedName>
</protein>